<keyword evidence="4" id="KW-1185">Reference proteome</keyword>
<keyword evidence="3" id="KW-0808">Transferase</keyword>
<dbReference type="RefSeq" id="WP_338446999.1">
    <property type="nucleotide sequence ID" value="NZ_CP144918.1"/>
</dbReference>
<dbReference type="SUPFAM" id="SSF55729">
    <property type="entry name" value="Acyl-CoA N-acyltransferases (Nat)"/>
    <property type="match status" value="1"/>
</dbReference>
<evidence type="ECO:0000313" key="3">
    <source>
        <dbReference type="EMBL" id="WWA48113.1"/>
    </source>
</evidence>
<organism evidence="3 4">
    <name type="scientific">Pelagerythrobacter marensis</name>
    <dbReference type="NCBI Taxonomy" id="543877"/>
    <lineage>
        <taxon>Bacteria</taxon>
        <taxon>Pseudomonadati</taxon>
        <taxon>Pseudomonadota</taxon>
        <taxon>Alphaproteobacteria</taxon>
        <taxon>Sphingomonadales</taxon>
        <taxon>Erythrobacteraceae</taxon>
        <taxon>Pelagerythrobacter</taxon>
    </lineage>
</organism>
<sequence length="377" mass="41838">MGGEPEVIVAKTIDAVPAGAYDDLAAHCGASAYYDRRFLRAAERHPLLPIESLHYLLVRDGDRLDAFMPVYCHAVSTADPLGLLSRTASAGFHSSESALFSHVMHCCDTRLLLRDNAPALFAMLMDRLERLARDSGVPQFAIANVADPALLAMAEARGMEINYSVDRYQMDLAGIDCVEDLITRHIPADGRQEIRRQRRKLAEYGVRVEIEAPPFARIEEAGRLCHETTARRGTPGYLPADALARFLTECGSLLRIVSIYHGDRRIGVSALLLDRPTVHLWLAGMDYALDTFSPYTVTFDTLFHFAFEHGFTRIECGRLNERTKQRFGFTPRPLHAIVQRVEARPGRDAKGAPSPAGSPRHDQTPICPNPPPERTGP</sequence>
<dbReference type="EMBL" id="CP144918">
    <property type="protein sequence ID" value="WWA48113.1"/>
    <property type="molecule type" value="Genomic_DNA"/>
</dbReference>
<dbReference type="GO" id="GO:0016746">
    <property type="term" value="F:acyltransferase activity"/>
    <property type="evidence" value="ECO:0007669"/>
    <property type="project" value="UniProtKB-KW"/>
</dbReference>
<keyword evidence="3" id="KW-0012">Acyltransferase</keyword>
<evidence type="ECO:0000313" key="4">
    <source>
        <dbReference type="Proteomes" id="UP001335183"/>
    </source>
</evidence>
<dbReference type="Proteomes" id="UP001335183">
    <property type="component" value="Chromosome"/>
</dbReference>
<feature type="region of interest" description="Disordered" evidence="1">
    <location>
        <begin position="341"/>
        <end position="377"/>
    </location>
</feature>
<evidence type="ECO:0000259" key="2">
    <source>
        <dbReference type="Pfam" id="PF13480"/>
    </source>
</evidence>
<feature type="compositionally biased region" description="Basic and acidic residues" evidence="1">
    <location>
        <begin position="341"/>
        <end position="350"/>
    </location>
</feature>
<dbReference type="Pfam" id="PF13480">
    <property type="entry name" value="Acetyltransf_6"/>
    <property type="match status" value="1"/>
</dbReference>
<protein>
    <submittedName>
        <fullName evidence="3">GNAT family N-acetyltransferase</fullName>
        <ecNumber evidence="3">2.3.1.-</ecNumber>
    </submittedName>
</protein>
<reference evidence="3 4" key="1">
    <citation type="submission" date="2024-02" db="EMBL/GenBank/DDBJ databases">
        <title>The whole genome sequence of five bacterial samples isolated from Abu Dhabi Sabkha-shore region.</title>
        <authorList>
            <person name="Sudalaimuthuasari N."/>
            <person name="Sarfraz B."/>
            <person name="Tuyisabe J.D."/>
            <person name="Mugisha Ntwali L.D.M."/>
            <person name="Ali A.I.A.A."/>
            <person name="Almansoori S.Z.A."/>
            <person name="Alajami H.S.A."/>
            <person name="Almeqbaali A.A.S."/>
            <person name="Kundu B."/>
            <person name="Saeed E.E."/>
            <person name="Sukumarinath V."/>
            <person name="Mishra A.K."/>
            <person name="Hazzouri K.M."/>
            <person name="Almaskari R."/>
            <person name="Sharma A.K."/>
            <person name="Amiri K.M.A."/>
        </authorList>
    </citation>
    <scope>NUCLEOTIDE SEQUENCE [LARGE SCALE GENOMIC DNA]</scope>
    <source>
        <strain evidence="4">kcgeb_sd</strain>
    </source>
</reference>
<gene>
    <name evidence="3" type="ORF">V5F89_04185</name>
</gene>
<dbReference type="InterPro" id="IPR016181">
    <property type="entry name" value="Acyl_CoA_acyltransferase"/>
</dbReference>
<proteinExistence type="predicted"/>
<dbReference type="InterPro" id="IPR038740">
    <property type="entry name" value="BioF2-like_GNAT_dom"/>
</dbReference>
<name>A0ABZ2D5Q0_9SPHN</name>
<accession>A0ABZ2D5Q0</accession>
<dbReference type="Gene3D" id="3.40.630.30">
    <property type="match status" value="1"/>
</dbReference>
<evidence type="ECO:0000256" key="1">
    <source>
        <dbReference type="SAM" id="MobiDB-lite"/>
    </source>
</evidence>
<feature type="compositionally biased region" description="Pro residues" evidence="1">
    <location>
        <begin position="367"/>
        <end position="377"/>
    </location>
</feature>
<dbReference type="EC" id="2.3.1.-" evidence="3"/>
<feature type="domain" description="BioF2-like acetyltransferase" evidence="2">
    <location>
        <begin position="190"/>
        <end position="324"/>
    </location>
</feature>